<evidence type="ECO:0000256" key="5">
    <source>
        <dbReference type="ARBA" id="ARBA00022801"/>
    </source>
</evidence>
<reference evidence="9 10" key="1">
    <citation type="submission" date="2017-08" db="EMBL/GenBank/DDBJ databases">
        <title>Aliifodinibius alkalisoli sp. nov., isolated from saline alkaline soil.</title>
        <authorList>
            <person name="Liu D."/>
            <person name="Zhang G."/>
        </authorList>
    </citation>
    <scope>NUCLEOTIDE SEQUENCE [LARGE SCALE GENOMIC DNA]</scope>
    <source>
        <strain evidence="9 10">WN023</strain>
    </source>
</reference>
<comment type="subunit">
    <text evidence="7">Consists of a catalytic RNA component (M1 or rnpB) and a protein subunit.</text>
</comment>
<dbReference type="Proteomes" id="UP000218831">
    <property type="component" value="Unassembled WGS sequence"/>
</dbReference>
<dbReference type="EC" id="3.1.26.5" evidence="7"/>
<dbReference type="RefSeq" id="WP_095605739.1">
    <property type="nucleotide sequence ID" value="NZ_NSKE01000003.1"/>
</dbReference>
<dbReference type="OrthoDB" id="1524972at2"/>
<dbReference type="EMBL" id="NSKE01000003">
    <property type="protein sequence ID" value="PAU94871.1"/>
    <property type="molecule type" value="Genomic_DNA"/>
</dbReference>
<dbReference type="GO" id="GO:0001682">
    <property type="term" value="P:tRNA 5'-leader removal"/>
    <property type="evidence" value="ECO:0007669"/>
    <property type="project" value="UniProtKB-UniRule"/>
</dbReference>
<keyword evidence="10" id="KW-1185">Reference proteome</keyword>
<dbReference type="PANTHER" id="PTHR33992:SF1">
    <property type="entry name" value="RIBONUCLEASE P PROTEIN COMPONENT"/>
    <property type="match status" value="1"/>
</dbReference>
<dbReference type="SUPFAM" id="SSF54211">
    <property type="entry name" value="Ribosomal protein S5 domain 2-like"/>
    <property type="match status" value="1"/>
</dbReference>
<accession>A0A2A2GBD1</accession>
<gene>
    <name evidence="7" type="primary">rnpA</name>
    <name evidence="9" type="ORF">CK503_05205</name>
</gene>
<dbReference type="InterPro" id="IPR020539">
    <property type="entry name" value="RNase_P_CS"/>
</dbReference>
<dbReference type="Gene3D" id="3.30.230.10">
    <property type="match status" value="1"/>
</dbReference>
<dbReference type="AlphaFoldDB" id="A0A2A2GBD1"/>
<dbReference type="GO" id="GO:0030677">
    <property type="term" value="C:ribonuclease P complex"/>
    <property type="evidence" value="ECO:0007669"/>
    <property type="project" value="TreeGrafter"/>
</dbReference>
<comment type="caution">
    <text evidence="9">The sequence shown here is derived from an EMBL/GenBank/DDBJ whole genome shotgun (WGS) entry which is preliminary data.</text>
</comment>
<dbReference type="GO" id="GO:0042781">
    <property type="term" value="F:3'-tRNA processing endoribonuclease activity"/>
    <property type="evidence" value="ECO:0007669"/>
    <property type="project" value="TreeGrafter"/>
</dbReference>
<evidence type="ECO:0000256" key="1">
    <source>
        <dbReference type="ARBA" id="ARBA00002663"/>
    </source>
</evidence>
<dbReference type="HAMAP" id="MF_00227">
    <property type="entry name" value="RNase_P"/>
    <property type="match status" value="1"/>
</dbReference>
<keyword evidence="5 7" id="KW-0378">Hydrolase</keyword>
<evidence type="ECO:0000313" key="9">
    <source>
        <dbReference type="EMBL" id="PAU94871.1"/>
    </source>
</evidence>
<keyword evidence="3 7" id="KW-0540">Nuclease</keyword>
<evidence type="ECO:0000256" key="8">
    <source>
        <dbReference type="SAM" id="MobiDB-lite"/>
    </source>
</evidence>
<dbReference type="InterPro" id="IPR020568">
    <property type="entry name" value="Ribosomal_Su5_D2-typ_SF"/>
</dbReference>
<comment type="similarity">
    <text evidence="7">Belongs to the RnpA family.</text>
</comment>
<feature type="region of interest" description="Disordered" evidence="8">
    <location>
        <begin position="1"/>
        <end position="20"/>
    </location>
</feature>
<keyword evidence="2 7" id="KW-0819">tRNA processing</keyword>
<dbReference type="GO" id="GO:0000049">
    <property type="term" value="F:tRNA binding"/>
    <property type="evidence" value="ECO:0007669"/>
    <property type="project" value="UniProtKB-UniRule"/>
</dbReference>
<dbReference type="GO" id="GO:0004526">
    <property type="term" value="F:ribonuclease P activity"/>
    <property type="evidence" value="ECO:0007669"/>
    <property type="project" value="UniProtKB-UniRule"/>
</dbReference>
<evidence type="ECO:0000256" key="4">
    <source>
        <dbReference type="ARBA" id="ARBA00022759"/>
    </source>
</evidence>
<dbReference type="PROSITE" id="PS00648">
    <property type="entry name" value="RIBONUCLEASE_P"/>
    <property type="match status" value="1"/>
</dbReference>
<proteinExistence type="inferred from homology"/>
<comment type="catalytic activity">
    <reaction evidence="7">
        <text>Endonucleolytic cleavage of RNA, removing 5'-extranucleotides from tRNA precursor.</text>
        <dbReference type="EC" id="3.1.26.5"/>
    </reaction>
</comment>
<evidence type="ECO:0000256" key="6">
    <source>
        <dbReference type="ARBA" id="ARBA00022884"/>
    </source>
</evidence>
<comment type="function">
    <text evidence="1 7">RNaseP catalyzes the removal of the 5'-leader sequence from pre-tRNA to produce the mature 5'-terminus. It can also cleave other RNA substrates such as 4.5S RNA. The protein component plays an auxiliary but essential role in vivo by binding to the 5'-leader sequence and broadening the substrate specificity of the ribozyme.</text>
</comment>
<dbReference type="PANTHER" id="PTHR33992">
    <property type="entry name" value="RIBONUCLEASE P PROTEIN COMPONENT"/>
    <property type="match status" value="1"/>
</dbReference>
<protein>
    <recommendedName>
        <fullName evidence="7">Ribonuclease P protein component</fullName>
        <shortName evidence="7">RNase P protein</shortName>
        <shortName evidence="7">RNaseP protein</shortName>
        <ecNumber evidence="7">3.1.26.5</ecNumber>
    </recommendedName>
    <alternativeName>
        <fullName evidence="7">Protein C5</fullName>
    </alternativeName>
</protein>
<organism evidence="9 10">
    <name type="scientific">Fodinibius salipaludis</name>
    <dbReference type="NCBI Taxonomy" id="2032627"/>
    <lineage>
        <taxon>Bacteria</taxon>
        <taxon>Pseudomonadati</taxon>
        <taxon>Balneolota</taxon>
        <taxon>Balneolia</taxon>
        <taxon>Balneolales</taxon>
        <taxon>Balneolaceae</taxon>
        <taxon>Fodinibius</taxon>
    </lineage>
</organism>
<keyword evidence="4 7" id="KW-0255">Endonuclease</keyword>
<name>A0A2A2GBD1_9BACT</name>
<dbReference type="Pfam" id="PF00825">
    <property type="entry name" value="Ribonuclease_P"/>
    <property type="match status" value="1"/>
</dbReference>
<evidence type="ECO:0000256" key="3">
    <source>
        <dbReference type="ARBA" id="ARBA00022722"/>
    </source>
</evidence>
<evidence type="ECO:0000313" key="10">
    <source>
        <dbReference type="Proteomes" id="UP000218831"/>
    </source>
</evidence>
<keyword evidence="6 7" id="KW-0694">RNA-binding</keyword>
<evidence type="ECO:0000256" key="7">
    <source>
        <dbReference type="HAMAP-Rule" id="MF_00227"/>
    </source>
</evidence>
<evidence type="ECO:0000256" key="2">
    <source>
        <dbReference type="ARBA" id="ARBA00022694"/>
    </source>
</evidence>
<dbReference type="InterPro" id="IPR014721">
    <property type="entry name" value="Ribsml_uS5_D2-typ_fold_subgr"/>
</dbReference>
<sequence length="144" mass="16223">MNKDPSNHISGSADDKSLPRAKILRGRKNFQRLFEKDAKTIRNTFVDLRFKILESDSSGCLMGFVVKKSLGKANKRNRMKRLLKEAYRHHQSILSEPIENAGKMFHGALMAKTTNANYADVEHNVIALLSKVRDQLSTTSPGHS</sequence>
<dbReference type="InterPro" id="IPR000100">
    <property type="entry name" value="RNase_P"/>
</dbReference>